<name>A0ABR1ZCL7_9ROSI</name>
<organism evidence="1 2">
    <name type="scientific">Hibiscus sabdariffa</name>
    <name type="common">roselle</name>
    <dbReference type="NCBI Taxonomy" id="183260"/>
    <lineage>
        <taxon>Eukaryota</taxon>
        <taxon>Viridiplantae</taxon>
        <taxon>Streptophyta</taxon>
        <taxon>Embryophyta</taxon>
        <taxon>Tracheophyta</taxon>
        <taxon>Spermatophyta</taxon>
        <taxon>Magnoliopsida</taxon>
        <taxon>eudicotyledons</taxon>
        <taxon>Gunneridae</taxon>
        <taxon>Pentapetalae</taxon>
        <taxon>rosids</taxon>
        <taxon>malvids</taxon>
        <taxon>Malvales</taxon>
        <taxon>Malvaceae</taxon>
        <taxon>Malvoideae</taxon>
        <taxon>Hibiscus</taxon>
    </lineage>
</organism>
<gene>
    <name evidence="1" type="ORF">V6N11_060218</name>
</gene>
<sequence>MVQSNSTRNASITEATRHVLKASGSKTEGAKRFLTQRENCRCIRTYKHIEIKTDSGFQESPCLRRLSYRNQIGSPSCFQGISILGTRQLVHQVVLVCCCAAVLRSCRYVPAERSIRVWPVYPLPHSVLAIEIEACITGSASSSPWLFIYNFMSLK</sequence>
<accession>A0ABR1ZCL7</accession>
<reference evidence="1 2" key="1">
    <citation type="journal article" date="2024" name="G3 (Bethesda)">
        <title>Genome assembly of Hibiscus sabdariffa L. provides insights into metabolisms of medicinal natural products.</title>
        <authorList>
            <person name="Kim T."/>
        </authorList>
    </citation>
    <scope>NUCLEOTIDE SEQUENCE [LARGE SCALE GENOMIC DNA]</scope>
    <source>
        <strain evidence="1">TK-2024</strain>
        <tissue evidence="1">Old leaves</tissue>
    </source>
</reference>
<evidence type="ECO:0000313" key="2">
    <source>
        <dbReference type="Proteomes" id="UP001396334"/>
    </source>
</evidence>
<keyword evidence="2" id="KW-1185">Reference proteome</keyword>
<dbReference type="EMBL" id="JBBPBN010001528">
    <property type="protein sequence ID" value="KAK8478035.1"/>
    <property type="molecule type" value="Genomic_DNA"/>
</dbReference>
<proteinExistence type="predicted"/>
<evidence type="ECO:0000313" key="1">
    <source>
        <dbReference type="EMBL" id="KAK8478035.1"/>
    </source>
</evidence>
<dbReference type="Proteomes" id="UP001396334">
    <property type="component" value="Unassembled WGS sequence"/>
</dbReference>
<comment type="caution">
    <text evidence="1">The sequence shown here is derived from an EMBL/GenBank/DDBJ whole genome shotgun (WGS) entry which is preliminary data.</text>
</comment>
<protein>
    <submittedName>
        <fullName evidence="1">Uncharacterized protein</fullName>
    </submittedName>
</protein>